<dbReference type="InterPro" id="IPR058600">
    <property type="entry name" value="YhjD-like"/>
</dbReference>
<accession>A0A4Q9DPY8</accession>
<dbReference type="Pfam" id="PF26325">
    <property type="entry name" value="YhjD"/>
    <property type="match status" value="1"/>
</dbReference>
<gene>
    <name evidence="1" type="ORF">EYB31_16115</name>
</gene>
<keyword evidence="2" id="KW-1185">Reference proteome</keyword>
<sequence>MNRAPLLTQEELRFVKAAVILPIMLDVLEQDIHRLGRVKLRLDMLFIKGLARAQDTVYLELTELKAELRKRGIKIYEETREADGVCAKFKCRGYEHRLLLLWDRVRTEILNKGSEYLNIPLTEGE</sequence>
<comment type="caution">
    <text evidence="1">The sequence shown here is derived from an EMBL/GenBank/DDBJ whole genome shotgun (WGS) entry which is preliminary data.</text>
</comment>
<evidence type="ECO:0000313" key="2">
    <source>
        <dbReference type="Proteomes" id="UP000293142"/>
    </source>
</evidence>
<proteinExistence type="predicted"/>
<dbReference type="Proteomes" id="UP000293142">
    <property type="component" value="Unassembled WGS sequence"/>
</dbReference>
<organism evidence="1 2">
    <name type="scientific">Paenibacillus thalictri</name>
    <dbReference type="NCBI Taxonomy" id="2527873"/>
    <lineage>
        <taxon>Bacteria</taxon>
        <taxon>Bacillati</taxon>
        <taxon>Bacillota</taxon>
        <taxon>Bacilli</taxon>
        <taxon>Bacillales</taxon>
        <taxon>Paenibacillaceae</taxon>
        <taxon>Paenibacillus</taxon>
    </lineage>
</organism>
<dbReference type="AlphaFoldDB" id="A0A4Q9DPY8"/>
<name>A0A4Q9DPY8_9BACL</name>
<dbReference type="EMBL" id="SIRE01000011">
    <property type="protein sequence ID" value="TBL77673.1"/>
    <property type="molecule type" value="Genomic_DNA"/>
</dbReference>
<evidence type="ECO:0000313" key="1">
    <source>
        <dbReference type="EMBL" id="TBL77673.1"/>
    </source>
</evidence>
<dbReference type="OrthoDB" id="2910298at2"/>
<dbReference type="RefSeq" id="WP_131014389.1">
    <property type="nucleotide sequence ID" value="NZ_SIRE01000011.1"/>
</dbReference>
<protein>
    <submittedName>
        <fullName evidence="1">Uncharacterized protein</fullName>
    </submittedName>
</protein>
<reference evidence="1 2" key="1">
    <citation type="submission" date="2019-02" db="EMBL/GenBank/DDBJ databases">
        <title>Paenibacillus sp. nov., isolated from surface-sterilized tissue of Thalictrum simplex L.</title>
        <authorList>
            <person name="Tuo L."/>
        </authorList>
    </citation>
    <scope>NUCLEOTIDE SEQUENCE [LARGE SCALE GENOMIC DNA]</scope>
    <source>
        <strain evidence="1 2">N2SHLJ1</strain>
    </source>
</reference>